<evidence type="ECO:0000313" key="3">
    <source>
        <dbReference type="Proteomes" id="UP000658258"/>
    </source>
</evidence>
<dbReference type="RefSeq" id="WP_189631188.1">
    <property type="nucleotide sequence ID" value="NZ_BNAG01000004.1"/>
</dbReference>
<keyword evidence="1" id="KW-0812">Transmembrane</keyword>
<dbReference type="EMBL" id="BNAG01000004">
    <property type="protein sequence ID" value="GHE72402.1"/>
    <property type="molecule type" value="Genomic_DNA"/>
</dbReference>
<keyword evidence="1" id="KW-1133">Transmembrane helix</keyword>
<dbReference type="Proteomes" id="UP000658258">
    <property type="component" value="Unassembled WGS sequence"/>
</dbReference>
<proteinExistence type="predicted"/>
<evidence type="ECO:0008006" key="4">
    <source>
        <dbReference type="Google" id="ProtNLM"/>
    </source>
</evidence>
<dbReference type="InterPro" id="IPR045749">
    <property type="entry name" value="DUF6090"/>
</dbReference>
<name>A0ABQ3IBE6_9BACT</name>
<gene>
    <name evidence="2" type="ORF">GCM10011340_30890</name>
</gene>
<evidence type="ECO:0000256" key="1">
    <source>
        <dbReference type="SAM" id="Phobius"/>
    </source>
</evidence>
<sequence length="224" mass="25888">MAKTKAQSKLKPYILDLIVVIAGISIAFALDNYSENRKQQQEEVLYLQALRDDLKQDKANLNRVVDSSKVLIQNVSETFQFLFSRQPLQKFQIKHITSTYTAPYFFGNTGTYSALINSGDLQIISSFELRNQLATHYNVSYTELHRIDDFIKNLVDNHLYPYMLKNIAFQQGTNGIRDTKPLLENEAINLMGSYYNFLLTRNKIYDQVIQRCDSLIANINIELK</sequence>
<keyword evidence="1" id="KW-0472">Membrane</keyword>
<dbReference type="Pfam" id="PF19578">
    <property type="entry name" value="DUF6090"/>
    <property type="match status" value="1"/>
</dbReference>
<feature type="transmembrane region" description="Helical" evidence="1">
    <location>
        <begin position="12"/>
        <end position="30"/>
    </location>
</feature>
<keyword evidence="3" id="KW-1185">Reference proteome</keyword>
<organism evidence="2 3">
    <name type="scientific">Roseivirga thermotolerans</name>
    <dbReference type="NCBI Taxonomy" id="1758176"/>
    <lineage>
        <taxon>Bacteria</taxon>
        <taxon>Pseudomonadati</taxon>
        <taxon>Bacteroidota</taxon>
        <taxon>Cytophagia</taxon>
        <taxon>Cytophagales</taxon>
        <taxon>Roseivirgaceae</taxon>
        <taxon>Roseivirga</taxon>
    </lineage>
</organism>
<evidence type="ECO:0000313" key="2">
    <source>
        <dbReference type="EMBL" id="GHE72402.1"/>
    </source>
</evidence>
<protein>
    <recommendedName>
        <fullName evidence="4">Gliding motility-associated protein GldM N-terminal domain-containing protein</fullName>
    </recommendedName>
</protein>
<accession>A0ABQ3IBE6</accession>
<reference evidence="3" key="1">
    <citation type="journal article" date="2019" name="Int. J. Syst. Evol. Microbiol.">
        <title>The Global Catalogue of Microorganisms (GCM) 10K type strain sequencing project: providing services to taxonomists for standard genome sequencing and annotation.</title>
        <authorList>
            <consortium name="The Broad Institute Genomics Platform"/>
            <consortium name="The Broad Institute Genome Sequencing Center for Infectious Disease"/>
            <person name="Wu L."/>
            <person name="Ma J."/>
        </authorList>
    </citation>
    <scope>NUCLEOTIDE SEQUENCE [LARGE SCALE GENOMIC DNA]</scope>
    <source>
        <strain evidence="3">CGMCC 1.15111</strain>
    </source>
</reference>
<comment type="caution">
    <text evidence="2">The sequence shown here is derived from an EMBL/GenBank/DDBJ whole genome shotgun (WGS) entry which is preliminary data.</text>
</comment>